<protein>
    <submittedName>
        <fullName evidence="3">Transcriptional regulator</fullName>
    </submittedName>
</protein>
<dbReference type="Pfam" id="PF13560">
    <property type="entry name" value="HTH_31"/>
    <property type="match status" value="1"/>
</dbReference>
<feature type="domain" description="HTH cro/C1-type" evidence="2">
    <location>
        <begin position="34"/>
        <end position="81"/>
    </location>
</feature>
<feature type="compositionally biased region" description="Gly residues" evidence="1">
    <location>
        <begin position="291"/>
        <end position="305"/>
    </location>
</feature>
<dbReference type="CDD" id="cd00093">
    <property type="entry name" value="HTH_XRE"/>
    <property type="match status" value="1"/>
</dbReference>
<dbReference type="RefSeq" id="WP_116757466.1">
    <property type="nucleotide sequence ID" value="NZ_JBHUEX010000001.1"/>
</dbReference>
<dbReference type="Gene3D" id="1.10.260.40">
    <property type="entry name" value="lambda repressor-like DNA-binding domains"/>
    <property type="match status" value="1"/>
</dbReference>
<dbReference type="Gene3D" id="3.30.450.180">
    <property type="match status" value="1"/>
</dbReference>
<dbReference type="SMART" id="SM00530">
    <property type="entry name" value="HTH_XRE"/>
    <property type="match status" value="1"/>
</dbReference>
<dbReference type="PROSITE" id="PS50943">
    <property type="entry name" value="HTH_CROC1"/>
    <property type="match status" value="1"/>
</dbReference>
<dbReference type="SUPFAM" id="SSF47413">
    <property type="entry name" value="lambda repressor-like DNA-binding domains"/>
    <property type="match status" value="1"/>
</dbReference>
<dbReference type="AlphaFoldDB" id="A0A2V1HQS6"/>
<reference evidence="3 4" key="1">
    <citation type="submission" date="2018-05" db="EMBL/GenBank/DDBJ databases">
        <title>Amnibacterium sp. M8JJ-5, whole genome shotgun sequence.</title>
        <authorList>
            <person name="Tuo L."/>
        </authorList>
    </citation>
    <scope>NUCLEOTIDE SEQUENCE [LARGE SCALE GENOMIC DNA]</scope>
    <source>
        <strain evidence="3 4">M8JJ-5</strain>
    </source>
</reference>
<organism evidence="3 4">
    <name type="scientific">Amnibacterium flavum</name>
    <dbReference type="NCBI Taxonomy" id="2173173"/>
    <lineage>
        <taxon>Bacteria</taxon>
        <taxon>Bacillati</taxon>
        <taxon>Actinomycetota</taxon>
        <taxon>Actinomycetes</taxon>
        <taxon>Micrococcales</taxon>
        <taxon>Microbacteriaceae</taxon>
        <taxon>Amnibacterium</taxon>
    </lineage>
</organism>
<dbReference type="GO" id="GO:0003677">
    <property type="term" value="F:DNA binding"/>
    <property type="evidence" value="ECO:0007669"/>
    <property type="project" value="InterPro"/>
</dbReference>
<feature type="region of interest" description="Disordered" evidence="1">
    <location>
        <begin position="277"/>
        <end position="305"/>
    </location>
</feature>
<dbReference type="InterPro" id="IPR010982">
    <property type="entry name" value="Lambda_DNA-bd_dom_sf"/>
</dbReference>
<dbReference type="InterPro" id="IPR001387">
    <property type="entry name" value="Cro/C1-type_HTH"/>
</dbReference>
<accession>A0A2V1HQS6</accession>
<keyword evidence="4" id="KW-1185">Reference proteome</keyword>
<dbReference type="OrthoDB" id="3518652at2"/>
<dbReference type="Proteomes" id="UP000244893">
    <property type="component" value="Unassembled WGS sequence"/>
</dbReference>
<dbReference type="PANTHER" id="PTHR35010:SF2">
    <property type="entry name" value="BLL4672 PROTEIN"/>
    <property type="match status" value="1"/>
</dbReference>
<proteinExistence type="predicted"/>
<dbReference type="Pfam" id="PF17765">
    <property type="entry name" value="MLTR_LBD"/>
    <property type="match status" value="1"/>
</dbReference>
<sequence length="305" mass="33400">MDRAQLADFLRTRREALQPEDVGLGRGPRRRTSGLRREEVASLSGMSSDYYSRLEQQRGPQPSEQMLSAIARGLRLSLDERDHLFRIAGHNAPSRTARTDHISPGIMRVLDRLQDTPAQVISALGETLVQTPPAVALLGDQTSFTGLRRSSIYRWFTDPQSRSVYPDDDHAMHSRIYASDLRTALSRLPGDTRVQSMVEALLVESSEFATLWADHVIGDRHEFKRIQHPELGVINVQCQLLHDHDRSQALLVFTATPGTEDAEKLNLLAVIGAQTLESPSVRSRPPAAASGNGGTGGVGGPASGS</sequence>
<comment type="caution">
    <text evidence="3">The sequence shown here is derived from an EMBL/GenBank/DDBJ whole genome shotgun (WGS) entry which is preliminary data.</text>
</comment>
<dbReference type="PANTHER" id="PTHR35010">
    <property type="entry name" value="BLL4672 PROTEIN-RELATED"/>
    <property type="match status" value="1"/>
</dbReference>
<feature type="region of interest" description="Disordered" evidence="1">
    <location>
        <begin position="19"/>
        <end position="39"/>
    </location>
</feature>
<evidence type="ECO:0000313" key="4">
    <source>
        <dbReference type="Proteomes" id="UP000244893"/>
    </source>
</evidence>
<evidence type="ECO:0000313" key="3">
    <source>
        <dbReference type="EMBL" id="PVZ94953.1"/>
    </source>
</evidence>
<dbReference type="EMBL" id="QEOP01000002">
    <property type="protein sequence ID" value="PVZ94953.1"/>
    <property type="molecule type" value="Genomic_DNA"/>
</dbReference>
<name>A0A2V1HQS6_9MICO</name>
<dbReference type="InterPro" id="IPR041413">
    <property type="entry name" value="MLTR_LBD"/>
</dbReference>
<evidence type="ECO:0000256" key="1">
    <source>
        <dbReference type="SAM" id="MobiDB-lite"/>
    </source>
</evidence>
<gene>
    <name evidence="3" type="ORF">DDQ50_13775</name>
</gene>
<evidence type="ECO:0000259" key="2">
    <source>
        <dbReference type="PROSITE" id="PS50943"/>
    </source>
</evidence>